<evidence type="ECO:0000313" key="3">
    <source>
        <dbReference type="Proteomes" id="UP000749646"/>
    </source>
</evidence>
<dbReference type="Proteomes" id="UP000749646">
    <property type="component" value="Unassembled WGS sequence"/>
</dbReference>
<feature type="compositionally biased region" description="Polar residues" evidence="1">
    <location>
        <begin position="24"/>
        <end position="42"/>
    </location>
</feature>
<keyword evidence="3" id="KW-1185">Reference proteome</keyword>
<feature type="non-terminal residue" evidence="2">
    <location>
        <position position="94"/>
    </location>
</feature>
<feature type="compositionally biased region" description="Polar residues" evidence="1">
    <location>
        <begin position="54"/>
        <end position="64"/>
    </location>
</feature>
<name>A0A9P6LRG1_9FUNG</name>
<dbReference type="AlphaFoldDB" id="A0A9P6LRG1"/>
<organism evidence="2 3">
    <name type="scientific">Modicella reniformis</name>
    <dbReference type="NCBI Taxonomy" id="1440133"/>
    <lineage>
        <taxon>Eukaryota</taxon>
        <taxon>Fungi</taxon>
        <taxon>Fungi incertae sedis</taxon>
        <taxon>Mucoromycota</taxon>
        <taxon>Mortierellomycotina</taxon>
        <taxon>Mortierellomycetes</taxon>
        <taxon>Mortierellales</taxon>
        <taxon>Mortierellaceae</taxon>
        <taxon>Modicella</taxon>
    </lineage>
</organism>
<dbReference type="EMBL" id="JAAAHW010012196">
    <property type="protein sequence ID" value="KAF9915374.1"/>
    <property type="molecule type" value="Genomic_DNA"/>
</dbReference>
<feature type="compositionally biased region" description="Pro residues" evidence="1">
    <location>
        <begin position="13"/>
        <end position="22"/>
    </location>
</feature>
<feature type="region of interest" description="Disordered" evidence="1">
    <location>
        <begin position="1"/>
        <end position="94"/>
    </location>
</feature>
<proteinExistence type="predicted"/>
<sequence>LQPPIHPQDRQPQPQPQPPIDPPLSQSIASETASTSTVSGISSRWRPNERSEVDLSSTVTSYSLNGAHALQPRPNSPCESASESEDDAIMVPAL</sequence>
<reference evidence="2" key="1">
    <citation type="journal article" date="2020" name="Fungal Divers.">
        <title>Resolving the Mortierellaceae phylogeny through synthesis of multi-gene phylogenetics and phylogenomics.</title>
        <authorList>
            <person name="Vandepol N."/>
            <person name="Liber J."/>
            <person name="Desiro A."/>
            <person name="Na H."/>
            <person name="Kennedy M."/>
            <person name="Barry K."/>
            <person name="Grigoriev I.V."/>
            <person name="Miller A.N."/>
            <person name="O'Donnell K."/>
            <person name="Stajich J.E."/>
            <person name="Bonito G."/>
        </authorList>
    </citation>
    <scope>NUCLEOTIDE SEQUENCE</scope>
    <source>
        <strain evidence="2">MES-2147</strain>
    </source>
</reference>
<evidence type="ECO:0000313" key="2">
    <source>
        <dbReference type="EMBL" id="KAF9915374.1"/>
    </source>
</evidence>
<gene>
    <name evidence="2" type="ORF">BGZ65_000767</name>
</gene>
<protein>
    <submittedName>
        <fullName evidence="2">Uncharacterized protein</fullName>
    </submittedName>
</protein>
<evidence type="ECO:0000256" key="1">
    <source>
        <dbReference type="SAM" id="MobiDB-lite"/>
    </source>
</evidence>
<accession>A0A9P6LRG1</accession>
<feature type="non-terminal residue" evidence="2">
    <location>
        <position position="1"/>
    </location>
</feature>
<comment type="caution">
    <text evidence="2">The sequence shown here is derived from an EMBL/GenBank/DDBJ whole genome shotgun (WGS) entry which is preliminary data.</text>
</comment>